<keyword evidence="1" id="KW-0812">Transmembrane</keyword>
<name>A0A1G8NRT9_9GAMM</name>
<accession>A0A1G8NRT9</accession>
<feature type="transmembrane region" description="Helical" evidence="1">
    <location>
        <begin position="154"/>
        <end position="173"/>
    </location>
</feature>
<organism evidence="2 3">
    <name type="scientific">Ferrimonas sediminum</name>
    <dbReference type="NCBI Taxonomy" id="718193"/>
    <lineage>
        <taxon>Bacteria</taxon>
        <taxon>Pseudomonadati</taxon>
        <taxon>Pseudomonadota</taxon>
        <taxon>Gammaproteobacteria</taxon>
        <taxon>Alteromonadales</taxon>
        <taxon>Ferrimonadaceae</taxon>
        <taxon>Ferrimonas</taxon>
    </lineage>
</organism>
<feature type="transmembrane region" description="Helical" evidence="1">
    <location>
        <begin position="83"/>
        <end position="108"/>
    </location>
</feature>
<feature type="transmembrane region" description="Helical" evidence="1">
    <location>
        <begin position="28"/>
        <end position="46"/>
    </location>
</feature>
<reference evidence="3" key="1">
    <citation type="submission" date="2016-10" db="EMBL/GenBank/DDBJ databases">
        <authorList>
            <person name="Varghese N."/>
            <person name="Submissions S."/>
        </authorList>
    </citation>
    <scope>NUCLEOTIDE SEQUENCE [LARGE SCALE GENOMIC DNA]</scope>
    <source>
        <strain evidence="3">DSM 23317</strain>
    </source>
</reference>
<dbReference type="RefSeq" id="WP_090363134.1">
    <property type="nucleotide sequence ID" value="NZ_FNEM01000003.1"/>
</dbReference>
<sequence length="374" mass="40824">MESSWLLGLGAITLVVAAARLELLVRHPLLLLLGVVVGQAVTGFGWQTGVTAADLARGIYFLLLPWLMVQGALHLSRRRLSRLWPWVIVPSSLVFAVTVTVVALILYFSIDHPGFPLLSAVIAGVLLAAADPSWSSLLIPQKRGLLVLLEGEGLWGEMLAVVGLMLLTTAGSLQQLQPLSLSLGFFWLMLASLVLAWCAHWLMRPLLSRAPRLLLPLSYLLFWGAEWGFGLSGVVTTAVAVLLLSPRIDAASRPFIAEGGRMWADVLVLVLGFSLTLSMFTERYWVMGMAIVACLGARVLVLALIALIPSLPLVTDSRRLWWRLPVHGPVTLALVLSLPVSVTAWWTIQSACYGVILFELLIQRPWVARGLLAR</sequence>
<keyword evidence="1" id="KW-0472">Membrane</keyword>
<feature type="transmembrane region" description="Helical" evidence="1">
    <location>
        <begin position="320"/>
        <end position="338"/>
    </location>
</feature>
<proteinExistence type="predicted"/>
<feature type="transmembrane region" description="Helical" evidence="1">
    <location>
        <begin position="115"/>
        <end position="134"/>
    </location>
</feature>
<dbReference type="Proteomes" id="UP000199527">
    <property type="component" value="Unassembled WGS sequence"/>
</dbReference>
<evidence type="ECO:0000313" key="3">
    <source>
        <dbReference type="Proteomes" id="UP000199527"/>
    </source>
</evidence>
<evidence type="ECO:0000256" key="1">
    <source>
        <dbReference type="SAM" id="Phobius"/>
    </source>
</evidence>
<feature type="transmembrane region" description="Helical" evidence="1">
    <location>
        <begin position="223"/>
        <end position="243"/>
    </location>
</feature>
<gene>
    <name evidence="2" type="ORF">SAMN04488540_103192</name>
</gene>
<keyword evidence="3" id="KW-1185">Reference proteome</keyword>
<keyword evidence="1" id="KW-1133">Transmembrane helix</keyword>
<dbReference type="AlphaFoldDB" id="A0A1G8NRT9"/>
<evidence type="ECO:0000313" key="2">
    <source>
        <dbReference type="EMBL" id="SDI82210.1"/>
    </source>
</evidence>
<dbReference type="EMBL" id="FNEM01000003">
    <property type="protein sequence ID" value="SDI82210.1"/>
    <property type="molecule type" value="Genomic_DNA"/>
</dbReference>
<feature type="transmembrane region" description="Helical" evidence="1">
    <location>
        <begin position="263"/>
        <end position="280"/>
    </location>
</feature>
<protein>
    <submittedName>
        <fullName evidence="2">Monovalent cation:H+ antiporter, CPA1 family</fullName>
    </submittedName>
</protein>
<feature type="transmembrane region" description="Helical" evidence="1">
    <location>
        <begin position="58"/>
        <end position="77"/>
    </location>
</feature>
<feature type="transmembrane region" description="Helical" evidence="1">
    <location>
        <begin position="286"/>
        <end position="308"/>
    </location>
</feature>
<feature type="transmembrane region" description="Helical" evidence="1">
    <location>
        <begin position="185"/>
        <end position="203"/>
    </location>
</feature>